<dbReference type="Pfam" id="PF12867">
    <property type="entry name" value="DinB_2"/>
    <property type="match status" value="1"/>
</dbReference>
<name>A0A3D9SGR9_9BACL</name>
<feature type="domain" description="DinB-like" evidence="1">
    <location>
        <begin position="13"/>
        <end position="151"/>
    </location>
</feature>
<keyword evidence="3" id="KW-1185">Reference proteome</keyword>
<reference evidence="2 3" key="1">
    <citation type="submission" date="2018-08" db="EMBL/GenBank/DDBJ databases">
        <title>Genomic Encyclopedia of Type Strains, Phase III (KMG-III): the genomes of soil and plant-associated and newly described type strains.</title>
        <authorList>
            <person name="Whitman W."/>
        </authorList>
    </citation>
    <scope>NUCLEOTIDE SEQUENCE [LARGE SCALE GENOMIC DNA]</scope>
    <source>
        <strain evidence="2 3">CGMCC 1.10966</strain>
    </source>
</reference>
<dbReference type="InterPro" id="IPR034660">
    <property type="entry name" value="DinB/YfiT-like"/>
</dbReference>
<evidence type="ECO:0000313" key="3">
    <source>
        <dbReference type="Proteomes" id="UP000256304"/>
    </source>
</evidence>
<dbReference type="InterPro" id="IPR024775">
    <property type="entry name" value="DinB-like"/>
</dbReference>
<sequence>MMNFNLIEAIGLLERMPKSLEQLLSGLSDGWLESREGEGTWNAVEVVDHLIEAERSNWIPRISFLLQEGASKPFPPFDRFSHLKNEPDRSIDSKLQTFRQVRSYNIDRLKELLHTDTNFNQTGLHPEFGEVKLSELISTWVVHDLTHTAQIVRVMAERYRSDVGPWVQYLGILKRTET</sequence>
<organism evidence="2 3">
    <name type="scientific">Paenibacillus taihuensis</name>
    <dbReference type="NCBI Taxonomy" id="1156355"/>
    <lineage>
        <taxon>Bacteria</taxon>
        <taxon>Bacillati</taxon>
        <taxon>Bacillota</taxon>
        <taxon>Bacilli</taxon>
        <taxon>Bacillales</taxon>
        <taxon>Paenibacillaceae</taxon>
        <taxon>Paenibacillus</taxon>
    </lineage>
</organism>
<dbReference type="SUPFAM" id="SSF109854">
    <property type="entry name" value="DinB/YfiT-like putative metalloenzymes"/>
    <property type="match status" value="1"/>
</dbReference>
<evidence type="ECO:0000259" key="1">
    <source>
        <dbReference type="Pfam" id="PF12867"/>
    </source>
</evidence>
<accession>A0A3D9SGR9</accession>
<dbReference type="AlphaFoldDB" id="A0A3D9SGR9"/>
<protein>
    <submittedName>
        <fullName evidence="2">DinB family protein</fullName>
    </submittedName>
</protein>
<evidence type="ECO:0000313" key="2">
    <source>
        <dbReference type="EMBL" id="REE88972.1"/>
    </source>
</evidence>
<proteinExistence type="predicted"/>
<dbReference type="Gene3D" id="1.20.120.450">
    <property type="entry name" value="dinb family like domain"/>
    <property type="match status" value="1"/>
</dbReference>
<dbReference type="Proteomes" id="UP000256304">
    <property type="component" value="Unassembled WGS sequence"/>
</dbReference>
<comment type="caution">
    <text evidence="2">The sequence shown here is derived from an EMBL/GenBank/DDBJ whole genome shotgun (WGS) entry which is preliminary data.</text>
</comment>
<dbReference type="EMBL" id="QTTN01000007">
    <property type="protein sequence ID" value="REE88972.1"/>
    <property type="molecule type" value="Genomic_DNA"/>
</dbReference>
<gene>
    <name evidence="2" type="ORF">A8990_10768</name>
</gene>